<evidence type="ECO:0000256" key="6">
    <source>
        <dbReference type="ARBA" id="ARBA00022670"/>
    </source>
</evidence>
<dbReference type="InterPro" id="IPR035097">
    <property type="entry name" value="M29_N-terminal"/>
</dbReference>
<keyword evidence="11" id="KW-1185">Reference proteome</keyword>
<dbReference type="Gene3D" id="3.40.1830.10">
    <property type="entry name" value="Thermophilic metalloprotease (M29)"/>
    <property type="match status" value="1"/>
</dbReference>
<dbReference type="GO" id="GO:0046872">
    <property type="term" value="F:metal ion binding"/>
    <property type="evidence" value="ECO:0007669"/>
    <property type="project" value="UniProtKB-KW"/>
</dbReference>
<organism evidence="10 11">
    <name type="scientific">Paradevosia tibetensis</name>
    <dbReference type="NCBI Taxonomy" id="1447062"/>
    <lineage>
        <taxon>Bacteria</taxon>
        <taxon>Pseudomonadati</taxon>
        <taxon>Pseudomonadota</taxon>
        <taxon>Alphaproteobacteria</taxon>
        <taxon>Hyphomicrobiales</taxon>
        <taxon>Devosiaceae</taxon>
        <taxon>Paradevosia</taxon>
    </lineage>
</organism>
<dbReference type="EMBL" id="CP041690">
    <property type="protein sequence ID" value="QEE20465.1"/>
    <property type="molecule type" value="Genomic_DNA"/>
</dbReference>
<comment type="cofactor">
    <cofactor evidence="1">
        <name>Co(2+)</name>
        <dbReference type="ChEBI" id="CHEBI:48828"/>
    </cofactor>
</comment>
<keyword evidence="6" id="KW-0645">Protease</keyword>
<dbReference type="AlphaFoldDB" id="A0A5B9DNH7"/>
<keyword evidence="8" id="KW-0378">Hydrolase</keyword>
<comment type="cofactor">
    <cofactor evidence="3">
        <name>Zn(2+)</name>
        <dbReference type="ChEBI" id="CHEBI:29105"/>
    </cofactor>
</comment>
<evidence type="ECO:0000313" key="10">
    <source>
        <dbReference type="EMBL" id="QEE20465.1"/>
    </source>
</evidence>
<evidence type="ECO:0000256" key="8">
    <source>
        <dbReference type="ARBA" id="ARBA00022801"/>
    </source>
</evidence>
<dbReference type="RefSeq" id="WP_147655929.1">
    <property type="nucleotide sequence ID" value="NZ_BMFM01000001.1"/>
</dbReference>
<name>A0A5B9DNH7_9HYPH</name>
<dbReference type="GO" id="GO:0004177">
    <property type="term" value="F:aminopeptidase activity"/>
    <property type="evidence" value="ECO:0007669"/>
    <property type="project" value="UniProtKB-KW"/>
</dbReference>
<dbReference type="SUPFAM" id="SSF144052">
    <property type="entry name" value="Thermophilic metalloprotease-like"/>
    <property type="match status" value="1"/>
</dbReference>
<keyword evidence="5 10" id="KW-0031">Aminopeptidase</keyword>
<evidence type="ECO:0000256" key="3">
    <source>
        <dbReference type="ARBA" id="ARBA00001947"/>
    </source>
</evidence>
<reference evidence="10 11" key="1">
    <citation type="journal article" date="2015" name="Int. J. Syst. Evol. Microbiol.">
        <title>Youhaiella tibetensis gen. nov., sp. nov., isolated from subsurface sediment.</title>
        <authorList>
            <person name="Wang Y.X."/>
            <person name="Huang F.Q."/>
            <person name="Nogi Y."/>
            <person name="Pang S.J."/>
            <person name="Wang P.K."/>
            <person name="Lv J."/>
        </authorList>
    </citation>
    <scope>NUCLEOTIDE SEQUENCE [LARGE SCALE GENOMIC DNA]</scope>
    <source>
        <strain evidence="11">fig4</strain>
    </source>
</reference>
<dbReference type="OrthoDB" id="9803993at2"/>
<dbReference type="PRINTS" id="PR00919">
    <property type="entry name" value="THERMOPTASE"/>
</dbReference>
<evidence type="ECO:0000313" key="11">
    <source>
        <dbReference type="Proteomes" id="UP000321062"/>
    </source>
</evidence>
<accession>A0A5B9DNH7</accession>
<evidence type="ECO:0000256" key="2">
    <source>
        <dbReference type="ARBA" id="ARBA00001946"/>
    </source>
</evidence>
<dbReference type="Pfam" id="PF02073">
    <property type="entry name" value="Peptidase_M29"/>
    <property type="match status" value="1"/>
</dbReference>
<protein>
    <submittedName>
        <fullName evidence="10">Aminopeptidase</fullName>
    </submittedName>
</protein>
<comment type="similarity">
    <text evidence="4">Belongs to the peptidase M29 family.</text>
</comment>
<dbReference type="PANTHER" id="PTHR34448:SF3">
    <property type="entry name" value="AMINOPEPTIDASE AMPS"/>
    <property type="match status" value="1"/>
</dbReference>
<evidence type="ECO:0000256" key="1">
    <source>
        <dbReference type="ARBA" id="ARBA00001941"/>
    </source>
</evidence>
<gene>
    <name evidence="10" type="ORF">FNA67_09910</name>
</gene>
<comment type="cofactor">
    <cofactor evidence="2">
        <name>Mg(2+)</name>
        <dbReference type="ChEBI" id="CHEBI:18420"/>
    </cofactor>
</comment>
<keyword evidence="7" id="KW-0479">Metal-binding</keyword>
<evidence type="ECO:0000256" key="4">
    <source>
        <dbReference type="ARBA" id="ARBA00008236"/>
    </source>
</evidence>
<dbReference type="InterPro" id="IPR052170">
    <property type="entry name" value="M29_Exopeptidase"/>
</dbReference>
<dbReference type="PANTHER" id="PTHR34448">
    <property type="entry name" value="AMINOPEPTIDASE"/>
    <property type="match status" value="1"/>
</dbReference>
<dbReference type="KEGG" id="yti:FNA67_09910"/>
<evidence type="ECO:0000256" key="7">
    <source>
        <dbReference type="ARBA" id="ARBA00022723"/>
    </source>
</evidence>
<keyword evidence="9" id="KW-0482">Metalloprotease</keyword>
<sequence>MSAQSENFSSAIDPVKLDRLAEVAIKVGLQLQPGQDLVMTAPSSALPLVRRIAAHAYKAGAGLVTPILSDEAVTLARYENANDKSFDRAAGWLYEGMAKAYAENAARLAIAGDNPMMLAGQDPDKVARANRAQSNAYKPALEKIVSFDINWNIVAYPNLAWAKLVFPNDRDELAVKKLADAIFAASRVDVEDPIGAWHEHNANLRKRTEWLNAHRFASLHYSGPGTDLTIGLADEHEWAGGAATAKNGIVCNANIPTEEVFTTPHALRVEGTVVSTKPLSHNGTLIDDIQVRFEGGRIVEAHASKGEAVLNKVLDTDEGARRLGEVALVPHSSPISKSGLLFFNTLFDENAACHIALGQCYAKCFVNGTKLTQEEIAARGGNRSLIHIDWMIGSDKIDIDGIKPDGTRVPVFRKGEWA</sequence>
<dbReference type="Proteomes" id="UP000321062">
    <property type="component" value="Chromosome"/>
</dbReference>
<proteinExistence type="inferred from homology"/>
<dbReference type="GO" id="GO:0006508">
    <property type="term" value="P:proteolysis"/>
    <property type="evidence" value="ECO:0007669"/>
    <property type="project" value="UniProtKB-KW"/>
</dbReference>
<dbReference type="InterPro" id="IPR000787">
    <property type="entry name" value="Peptidase_M29"/>
</dbReference>
<evidence type="ECO:0000256" key="9">
    <source>
        <dbReference type="ARBA" id="ARBA00023049"/>
    </source>
</evidence>
<dbReference type="GO" id="GO:0008237">
    <property type="term" value="F:metallopeptidase activity"/>
    <property type="evidence" value="ECO:0007669"/>
    <property type="project" value="UniProtKB-KW"/>
</dbReference>
<evidence type="ECO:0000256" key="5">
    <source>
        <dbReference type="ARBA" id="ARBA00022438"/>
    </source>
</evidence>